<dbReference type="InterPro" id="IPR006675">
    <property type="entry name" value="HDIG_dom"/>
</dbReference>
<feature type="transmembrane region" description="Helical" evidence="2">
    <location>
        <begin position="45"/>
        <end position="66"/>
    </location>
</feature>
<sequence>MLRRAWWRRLLSFPIAVLWMAGFVFSLMRIVAVRAGTMPSSASSPLATLAQVLAPGLGAFACFWALRSGGKIWDFRARAAWACLGVSALMLALGSALDGFRQAGTVTLSGADFAFLLQQPLLWLGFFLLTWRGRSLGMLRLIAETLVVVLAAVVLLWSLFLERRLAGSNDSALQKTIAFYFPIFGIAHLFCVSMLLANVRGRPALLRVASWLFAGIACLVGRNFVSFFWVPGQRTPPPLWLDLGSIWGYLLVGMAALIYGAAGASSREKMVDEGQNEDASSPGNAFFNPVLPESERQQRLLRWHRAMMLWLPYFATIGVAGVLISQERHKANSEAVQRILPILSLLLGIVALQMITLWDNLRLAAKLRASNSTLERSVGDRTRHLATLHGITSTLNTSLDRRTVLRVTVEKTIAAVGANGGGIWLRDARRDVYTESAPGDEWTLVHWQGFDDDAATISLLRDLSIADAERQTGPSNFHLSPATRDAVQSGIAPPERRLICVPVRWQGTLMGVMGLMRHEGSFSYEDRALVESVALEAGTALQNARLYSEAAHRADRDSVTELFNHRAIQEQLVTTLARCKRTGNQFSIVMMDLNNFKFFNDTYGHPVGDDVLRAVARGLKESCRASDVLGRYGGDEFIIVLPDTDAPGTIDVCQRVKAELDARHFEPVPGTRLPIAISFGWAAYPGDGDSIHELLTQADANLYSHKRGGASYLSQSAKAARETREELKRLKNRAFGGSFGVLDALVTAIDNKDHYTRHHSEEVTYLSLLVAKEIGYDAEALRAVRISGLLHDVGKIAVPDDILRHPGKLGREEWEIMQQHPVFGALIVKDVPNLQHVLEGIRHHHEKWDGSGYPDKLKGEEIPEMGRLLMMADCYSALTTDRPYRKGWRPQDALEEIERCIGTQFDPRLCEVFLRVMRQELMLESGNAEPGSTDYGTRIAENFGDEATAVPDQTNPKDFVERRKI</sequence>
<gene>
    <name evidence="5" type="ORF">B1R32_12021</name>
</gene>
<feature type="transmembrane region" description="Helical" evidence="2">
    <location>
        <begin position="141"/>
        <end position="159"/>
    </location>
</feature>
<feature type="transmembrane region" description="Helical" evidence="2">
    <location>
        <begin position="338"/>
        <end position="358"/>
    </location>
</feature>
<dbReference type="Proteomes" id="UP000237684">
    <property type="component" value="Unassembled WGS sequence"/>
</dbReference>
<feature type="domain" description="GGDEF" evidence="3">
    <location>
        <begin position="584"/>
        <end position="718"/>
    </location>
</feature>
<dbReference type="CDD" id="cd01949">
    <property type="entry name" value="GGDEF"/>
    <property type="match status" value="1"/>
</dbReference>
<proteinExistence type="predicted"/>
<dbReference type="SMART" id="SM00471">
    <property type="entry name" value="HDc"/>
    <property type="match status" value="1"/>
</dbReference>
<dbReference type="Gene3D" id="1.10.3210.10">
    <property type="entry name" value="Hypothetical protein af1432"/>
    <property type="match status" value="1"/>
</dbReference>
<dbReference type="NCBIfam" id="TIGR00277">
    <property type="entry name" value="HDIG"/>
    <property type="match status" value="1"/>
</dbReference>
<comment type="caution">
    <text evidence="5">The sequence shown here is derived from an EMBL/GenBank/DDBJ whole genome shotgun (WGS) entry which is preliminary data.</text>
</comment>
<dbReference type="EMBL" id="NIGF01000020">
    <property type="protein sequence ID" value="PQV62848.1"/>
    <property type="molecule type" value="Genomic_DNA"/>
</dbReference>
<dbReference type="PROSITE" id="PS50887">
    <property type="entry name" value="GGDEF"/>
    <property type="match status" value="1"/>
</dbReference>
<dbReference type="Gene3D" id="3.30.450.40">
    <property type="match status" value="1"/>
</dbReference>
<accession>A0A2S8SPX7</accession>
<dbReference type="PANTHER" id="PTHR43155:SF2">
    <property type="entry name" value="CYCLIC DI-GMP PHOSPHODIESTERASE PA4108"/>
    <property type="match status" value="1"/>
</dbReference>
<dbReference type="SUPFAM" id="SSF109604">
    <property type="entry name" value="HD-domain/PDEase-like"/>
    <property type="match status" value="1"/>
</dbReference>
<evidence type="ECO:0000256" key="2">
    <source>
        <dbReference type="SAM" id="Phobius"/>
    </source>
</evidence>
<dbReference type="InterPro" id="IPR029016">
    <property type="entry name" value="GAF-like_dom_sf"/>
</dbReference>
<dbReference type="Pfam" id="PF13487">
    <property type="entry name" value="HD_5"/>
    <property type="match status" value="1"/>
</dbReference>
<dbReference type="GO" id="GO:0003824">
    <property type="term" value="F:catalytic activity"/>
    <property type="evidence" value="ECO:0007669"/>
    <property type="project" value="UniProtKB-ARBA"/>
</dbReference>
<dbReference type="RefSeq" id="WP_106381017.1">
    <property type="nucleotide sequence ID" value="NZ_NIGF01000020.1"/>
</dbReference>
<feature type="transmembrane region" description="Helical" evidence="2">
    <location>
        <begin position="211"/>
        <end position="231"/>
    </location>
</feature>
<dbReference type="InterPro" id="IPR003018">
    <property type="entry name" value="GAF"/>
</dbReference>
<dbReference type="InterPro" id="IPR029787">
    <property type="entry name" value="Nucleotide_cyclase"/>
</dbReference>
<dbReference type="Pfam" id="PF01590">
    <property type="entry name" value="GAF"/>
    <property type="match status" value="1"/>
</dbReference>
<feature type="domain" description="HD-GYP" evidence="4">
    <location>
        <begin position="734"/>
        <end position="929"/>
    </location>
</feature>
<feature type="transmembrane region" description="Helical" evidence="2">
    <location>
        <begin position="109"/>
        <end position="129"/>
    </location>
</feature>
<dbReference type="Pfam" id="PF00990">
    <property type="entry name" value="GGDEF"/>
    <property type="match status" value="1"/>
</dbReference>
<dbReference type="InterPro" id="IPR037522">
    <property type="entry name" value="HD_GYP_dom"/>
</dbReference>
<dbReference type="CDD" id="cd00077">
    <property type="entry name" value="HDc"/>
    <property type="match status" value="1"/>
</dbReference>
<evidence type="ECO:0000313" key="6">
    <source>
        <dbReference type="Proteomes" id="UP000237684"/>
    </source>
</evidence>
<dbReference type="SUPFAM" id="SSF55073">
    <property type="entry name" value="Nucleotide cyclase"/>
    <property type="match status" value="1"/>
</dbReference>
<keyword evidence="2" id="KW-1133">Transmembrane helix</keyword>
<evidence type="ECO:0000256" key="1">
    <source>
        <dbReference type="SAM" id="MobiDB-lite"/>
    </source>
</evidence>
<feature type="transmembrane region" description="Helical" evidence="2">
    <location>
        <begin position="179"/>
        <end position="199"/>
    </location>
</feature>
<dbReference type="InterPro" id="IPR043128">
    <property type="entry name" value="Rev_trsase/Diguanyl_cyclase"/>
</dbReference>
<dbReference type="SMART" id="SM00065">
    <property type="entry name" value="GAF"/>
    <property type="match status" value="1"/>
</dbReference>
<feature type="transmembrane region" description="Helical" evidence="2">
    <location>
        <begin position="243"/>
        <end position="262"/>
    </location>
</feature>
<keyword evidence="6" id="KW-1185">Reference proteome</keyword>
<organism evidence="5 6">
    <name type="scientific">Abditibacterium utsteinense</name>
    <dbReference type="NCBI Taxonomy" id="1960156"/>
    <lineage>
        <taxon>Bacteria</taxon>
        <taxon>Pseudomonadati</taxon>
        <taxon>Abditibacteriota</taxon>
        <taxon>Abditibacteriia</taxon>
        <taxon>Abditibacteriales</taxon>
        <taxon>Abditibacteriaceae</taxon>
        <taxon>Abditibacterium</taxon>
    </lineage>
</organism>
<dbReference type="InterPro" id="IPR003607">
    <property type="entry name" value="HD/PDEase_dom"/>
</dbReference>
<evidence type="ECO:0000313" key="5">
    <source>
        <dbReference type="EMBL" id="PQV62848.1"/>
    </source>
</evidence>
<dbReference type="SUPFAM" id="SSF55781">
    <property type="entry name" value="GAF domain-like"/>
    <property type="match status" value="1"/>
</dbReference>
<feature type="region of interest" description="Disordered" evidence="1">
    <location>
        <begin position="945"/>
        <end position="965"/>
    </location>
</feature>
<dbReference type="PROSITE" id="PS51832">
    <property type="entry name" value="HD_GYP"/>
    <property type="match status" value="1"/>
</dbReference>
<dbReference type="AlphaFoldDB" id="A0A2S8SPX7"/>
<dbReference type="OrthoDB" id="9798833at2"/>
<dbReference type="FunFam" id="3.30.70.270:FF:000001">
    <property type="entry name" value="Diguanylate cyclase domain protein"/>
    <property type="match status" value="1"/>
</dbReference>
<dbReference type="PANTHER" id="PTHR43155">
    <property type="entry name" value="CYCLIC DI-GMP PHOSPHODIESTERASE PA4108-RELATED"/>
    <property type="match status" value="1"/>
</dbReference>
<evidence type="ECO:0000259" key="4">
    <source>
        <dbReference type="PROSITE" id="PS51832"/>
    </source>
</evidence>
<dbReference type="Gene3D" id="3.30.70.270">
    <property type="match status" value="1"/>
</dbReference>
<protein>
    <submittedName>
        <fullName evidence="5">Diguanylate cyclase (GGDEF) domain-containing protein/HDIG domain-containing protein</fullName>
    </submittedName>
</protein>
<dbReference type="NCBIfam" id="TIGR00254">
    <property type="entry name" value="GGDEF"/>
    <property type="match status" value="1"/>
</dbReference>
<keyword evidence="2" id="KW-0472">Membrane</keyword>
<dbReference type="SMART" id="SM00267">
    <property type="entry name" value="GGDEF"/>
    <property type="match status" value="1"/>
</dbReference>
<name>A0A2S8SPX7_9BACT</name>
<dbReference type="InterPro" id="IPR000160">
    <property type="entry name" value="GGDEF_dom"/>
</dbReference>
<keyword evidence="2" id="KW-0812">Transmembrane</keyword>
<reference evidence="5 6" key="1">
    <citation type="journal article" date="2018" name="Syst. Appl. Microbiol.">
        <title>Abditibacterium utsteinense sp. nov., the first cultivated member of candidate phylum FBP, isolated from ice-free Antarctic soil samples.</title>
        <authorList>
            <person name="Tahon G."/>
            <person name="Tytgat B."/>
            <person name="Lebbe L."/>
            <person name="Carlier A."/>
            <person name="Willems A."/>
        </authorList>
    </citation>
    <scope>NUCLEOTIDE SEQUENCE [LARGE SCALE GENOMIC DNA]</scope>
    <source>
        <strain evidence="5 6">LMG 29911</strain>
    </source>
</reference>
<dbReference type="InParanoid" id="A0A2S8SPX7"/>
<feature type="transmembrane region" description="Helical" evidence="2">
    <location>
        <begin position="78"/>
        <end position="97"/>
    </location>
</feature>
<evidence type="ECO:0000259" key="3">
    <source>
        <dbReference type="PROSITE" id="PS50887"/>
    </source>
</evidence>